<protein>
    <recommendedName>
        <fullName evidence="5">Gem-associated protein 2</fullName>
    </recommendedName>
</protein>
<accession>A0AAQ3RIT3</accession>
<evidence type="ECO:0000256" key="2">
    <source>
        <dbReference type="SAM" id="MobiDB-lite"/>
    </source>
</evidence>
<dbReference type="EMBL" id="CP144691">
    <property type="protein sequence ID" value="WVY94198.1"/>
    <property type="molecule type" value="Genomic_DNA"/>
</dbReference>
<comment type="similarity">
    <text evidence="1">Belongs to the gemin-2 family.</text>
</comment>
<dbReference type="Proteomes" id="UP001374535">
    <property type="component" value="Chromosome 10"/>
</dbReference>
<reference evidence="3 4" key="1">
    <citation type="journal article" date="2023" name="Life. Sci Alliance">
        <title>Evolutionary insights into 3D genome organization and epigenetic landscape of Vigna mungo.</title>
        <authorList>
            <person name="Junaid A."/>
            <person name="Singh B."/>
            <person name="Bhatia S."/>
        </authorList>
    </citation>
    <scope>NUCLEOTIDE SEQUENCE [LARGE SCALE GENOMIC DNA]</scope>
    <source>
        <strain evidence="3">Urdbean</strain>
    </source>
</reference>
<dbReference type="GO" id="GO:0005634">
    <property type="term" value="C:nucleus"/>
    <property type="evidence" value="ECO:0007669"/>
    <property type="project" value="TreeGrafter"/>
</dbReference>
<dbReference type="GO" id="GO:0032797">
    <property type="term" value="C:SMN complex"/>
    <property type="evidence" value="ECO:0007669"/>
    <property type="project" value="TreeGrafter"/>
</dbReference>
<dbReference type="PANTHER" id="PTHR12794">
    <property type="entry name" value="GEMIN2"/>
    <property type="match status" value="1"/>
</dbReference>
<dbReference type="AlphaFoldDB" id="A0AAQ3RIT3"/>
<evidence type="ECO:0008006" key="5">
    <source>
        <dbReference type="Google" id="ProtNLM"/>
    </source>
</evidence>
<dbReference type="Pfam" id="PF04938">
    <property type="entry name" value="SIP1"/>
    <property type="match status" value="2"/>
</dbReference>
<dbReference type="PANTHER" id="PTHR12794:SF0">
    <property type="entry name" value="GEM-ASSOCIATED PROTEIN 2"/>
    <property type="match status" value="1"/>
</dbReference>
<name>A0AAQ3RIT3_VIGMU</name>
<feature type="region of interest" description="Disordered" evidence="2">
    <location>
        <begin position="377"/>
        <end position="404"/>
    </location>
</feature>
<proteinExistence type="inferred from homology"/>
<dbReference type="InterPro" id="IPR035426">
    <property type="entry name" value="Gemin2/Brr1"/>
</dbReference>
<feature type="region of interest" description="Disordered" evidence="2">
    <location>
        <begin position="67"/>
        <end position="97"/>
    </location>
</feature>
<sequence>MGDALDSQEQPVLESAELEMKKKRLLEELESALAPKDAAVKTVTALPASLALGIEVIDETALLDSVVKNGGPKQPSLRRRGGGPKNNNSNIGHGLRKIEERPKLKFAPKTGNNKYSRKELEALRFVNLTQQRKFWKAIHAAFQSAVASEYDTLASTPLPHNKPILSAVYCKSRDSELQYMGSSENITSHSSTIEDETSIVEECDEDDYSDDNYGSIQRPAFIVDGEPNSYSDPPEDGWEYLRQVRWEADHMPKVKVAKLDRGKLNKEQSAYMPKIPDIAKCPDHLLPLKQWEDVFLAEFSTLRTAKNLTATGCIWSPLNFFISHCALIISQPFFQNLSCLDGSSDTYSGNLRVHHSQIVGNDRGEISGVMNKDVLAEDKDRTLSPGNTESKTSVDQTSSSSPSSPLLSVILAMDSVTRVKALLKRIRSLEAAESVTRDDCMWLFALCATVDTPLHADNCAALRSLLRRCASIRAGKVALDDEVVMLNILATISGRYFGQSEN</sequence>
<keyword evidence="4" id="KW-1185">Reference proteome</keyword>
<gene>
    <name evidence="3" type="ORF">V8G54_033286</name>
</gene>
<evidence type="ECO:0000313" key="3">
    <source>
        <dbReference type="EMBL" id="WVY94198.1"/>
    </source>
</evidence>
<organism evidence="3 4">
    <name type="scientific">Vigna mungo</name>
    <name type="common">Black gram</name>
    <name type="synonym">Phaseolus mungo</name>
    <dbReference type="NCBI Taxonomy" id="3915"/>
    <lineage>
        <taxon>Eukaryota</taxon>
        <taxon>Viridiplantae</taxon>
        <taxon>Streptophyta</taxon>
        <taxon>Embryophyta</taxon>
        <taxon>Tracheophyta</taxon>
        <taxon>Spermatophyta</taxon>
        <taxon>Magnoliopsida</taxon>
        <taxon>eudicotyledons</taxon>
        <taxon>Gunneridae</taxon>
        <taxon>Pentapetalae</taxon>
        <taxon>rosids</taxon>
        <taxon>fabids</taxon>
        <taxon>Fabales</taxon>
        <taxon>Fabaceae</taxon>
        <taxon>Papilionoideae</taxon>
        <taxon>50 kb inversion clade</taxon>
        <taxon>NPAAA clade</taxon>
        <taxon>indigoferoid/millettioid clade</taxon>
        <taxon>Phaseoleae</taxon>
        <taxon>Vigna</taxon>
    </lineage>
</organism>
<feature type="compositionally biased region" description="Polar residues" evidence="2">
    <location>
        <begin position="384"/>
        <end position="397"/>
    </location>
</feature>
<dbReference type="Gene3D" id="1.20.58.1070">
    <property type="match status" value="1"/>
</dbReference>
<evidence type="ECO:0000313" key="4">
    <source>
        <dbReference type="Proteomes" id="UP001374535"/>
    </source>
</evidence>
<dbReference type="GO" id="GO:0000387">
    <property type="term" value="P:spliceosomal snRNP assembly"/>
    <property type="evidence" value="ECO:0007669"/>
    <property type="project" value="InterPro"/>
</dbReference>
<evidence type="ECO:0000256" key="1">
    <source>
        <dbReference type="ARBA" id="ARBA00025758"/>
    </source>
</evidence>